<proteinExistence type="inferred from homology"/>
<evidence type="ECO:0000256" key="1">
    <source>
        <dbReference type="ARBA" id="ARBA00010613"/>
    </source>
</evidence>
<feature type="domain" description="CN hydrolase" evidence="7">
    <location>
        <begin position="4"/>
        <end position="249"/>
    </location>
</feature>
<name>A0A1D1VXL6_RAMVA</name>
<dbReference type="SUPFAM" id="SSF56317">
    <property type="entry name" value="Carbon-nitrogen hydrolase"/>
    <property type="match status" value="1"/>
</dbReference>
<evidence type="ECO:0000256" key="4">
    <source>
        <dbReference type="ARBA" id="ARBA00039118"/>
    </source>
</evidence>
<evidence type="ECO:0000259" key="7">
    <source>
        <dbReference type="PROSITE" id="PS50263"/>
    </source>
</evidence>
<dbReference type="GO" id="GO:0006107">
    <property type="term" value="P:oxaloacetate metabolic process"/>
    <property type="evidence" value="ECO:0007669"/>
    <property type="project" value="TreeGrafter"/>
</dbReference>
<dbReference type="AlphaFoldDB" id="A0A1D1VXL6"/>
<dbReference type="Proteomes" id="UP000186922">
    <property type="component" value="Unassembled WGS sequence"/>
</dbReference>
<comment type="catalytic activity">
    <reaction evidence="6">
        <text>2-oxosuccinamate + H2O = oxaloacetate + NH4(+)</text>
        <dbReference type="Rhea" id="RHEA:59412"/>
        <dbReference type="ChEBI" id="CHEBI:15377"/>
        <dbReference type="ChEBI" id="CHEBI:16452"/>
        <dbReference type="ChEBI" id="CHEBI:28938"/>
        <dbReference type="ChEBI" id="CHEBI:57735"/>
        <dbReference type="EC" id="3.5.1.3"/>
    </reaction>
    <physiologicalReaction direction="left-to-right" evidence="6">
        <dbReference type="Rhea" id="RHEA:59413"/>
    </physiologicalReaction>
</comment>
<dbReference type="InterPro" id="IPR045254">
    <property type="entry name" value="Nit1/2_C-N_Hydrolase"/>
</dbReference>
<evidence type="ECO:0000256" key="5">
    <source>
        <dbReference type="ARBA" id="ARBA00041576"/>
    </source>
</evidence>
<dbReference type="PANTHER" id="PTHR23088">
    <property type="entry name" value="NITRILASE-RELATED"/>
    <property type="match status" value="1"/>
</dbReference>
<evidence type="ECO:0000313" key="9">
    <source>
        <dbReference type="Proteomes" id="UP000186922"/>
    </source>
</evidence>
<evidence type="ECO:0000256" key="2">
    <source>
        <dbReference type="ARBA" id="ARBA00022801"/>
    </source>
</evidence>
<dbReference type="InterPro" id="IPR003010">
    <property type="entry name" value="C-N_Hydrolase"/>
</dbReference>
<comment type="caution">
    <text evidence="8">The sequence shown here is derived from an EMBL/GenBank/DDBJ whole genome shotgun (WGS) entry which is preliminary data.</text>
</comment>
<dbReference type="GO" id="GO:0006528">
    <property type="term" value="P:asparagine metabolic process"/>
    <property type="evidence" value="ECO:0007669"/>
    <property type="project" value="TreeGrafter"/>
</dbReference>
<dbReference type="GO" id="GO:0006541">
    <property type="term" value="P:glutamine metabolic process"/>
    <property type="evidence" value="ECO:0007669"/>
    <property type="project" value="TreeGrafter"/>
</dbReference>
<sequence length="279" mass="31012">MSKFKLALVQLKAGLDKKENVSRALQFIKRAVSEHQAKVVSLPECFNSPYGTQYFAQYAESIPGPTTDALSAAAKEHQIYLIGGSIPEISEKKLYNTATVFGPDGRLIATHRKVHLFDIDIPGKITFQESAVLSSGDKFCTFDTEFCKIGVAICYDIRFAEMAMCYANAGCSLIVYPGAFNMTTGPKHWTLLQRARAVDNQLYVAGVSPARDEQASYVSYAHSSIVNPWGEVLVEADETEQIIAADIDTSLIEQVRNQIPIMKQRRRDLYTLDSPLMRL</sequence>
<evidence type="ECO:0000256" key="6">
    <source>
        <dbReference type="ARBA" id="ARBA00048745"/>
    </source>
</evidence>
<dbReference type="PROSITE" id="PS50263">
    <property type="entry name" value="CN_HYDROLASE"/>
    <property type="match status" value="1"/>
</dbReference>
<dbReference type="STRING" id="947166.A0A1D1VXL6"/>
<dbReference type="OrthoDB" id="10250282at2759"/>
<dbReference type="Pfam" id="PF00795">
    <property type="entry name" value="CN_hydrolase"/>
    <property type="match status" value="1"/>
</dbReference>
<dbReference type="FunFam" id="3.60.110.10:FF:000002">
    <property type="entry name" value="Nitrilase family member 2"/>
    <property type="match status" value="1"/>
</dbReference>
<reference evidence="8 9" key="1">
    <citation type="journal article" date="2016" name="Nat. Commun.">
        <title>Extremotolerant tardigrade genome and improved radiotolerance of human cultured cells by tardigrade-unique protein.</title>
        <authorList>
            <person name="Hashimoto T."/>
            <person name="Horikawa D.D."/>
            <person name="Saito Y."/>
            <person name="Kuwahara H."/>
            <person name="Kozuka-Hata H."/>
            <person name="Shin-I T."/>
            <person name="Minakuchi Y."/>
            <person name="Ohishi K."/>
            <person name="Motoyama A."/>
            <person name="Aizu T."/>
            <person name="Enomoto A."/>
            <person name="Kondo K."/>
            <person name="Tanaka S."/>
            <person name="Hara Y."/>
            <person name="Koshikawa S."/>
            <person name="Sagara H."/>
            <person name="Miura T."/>
            <person name="Yokobori S."/>
            <person name="Miyagawa K."/>
            <person name="Suzuki Y."/>
            <person name="Kubo T."/>
            <person name="Oyama M."/>
            <person name="Kohara Y."/>
            <person name="Fujiyama A."/>
            <person name="Arakawa K."/>
            <person name="Katayama T."/>
            <person name="Toyoda A."/>
            <person name="Kunieda T."/>
        </authorList>
    </citation>
    <scope>NUCLEOTIDE SEQUENCE [LARGE SCALE GENOMIC DNA]</scope>
    <source>
        <strain evidence="8 9">YOKOZUNA-1</strain>
    </source>
</reference>
<accession>A0A1D1VXL6</accession>
<dbReference type="InterPro" id="IPR036526">
    <property type="entry name" value="C-N_Hydrolase_sf"/>
</dbReference>
<dbReference type="EC" id="3.5.1.3" evidence="4"/>
<dbReference type="PANTHER" id="PTHR23088:SF30">
    <property type="entry name" value="OMEGA-AMIDASE NIT2"/>
    <property type="match status" value="1"/>
</dbReference>
<organism evidence="8 9">
    <name type="scientific">Ramazzottius varieornatus</name>
    <name type="common">Water bear</name>
    <name type="synonym">Tardigrade</name>
    <dbReference type="NCBI Taxonomy" id="947166"/>
    <lineage>
        <taxon>Eukaryota</taxon>
        <taxon>Metazoa</taxon>
        <taxon>Ecdysozoa</taxon>
        <taxon>Tardigrada</taxon>
        <taxon>Eutardigrada</taxon>
        <taxon>Parachela</taxon>
        <taxon>Hypsibioidea</taxon>
        <taxon>Ramazzottiidae</taxon>
        <taxon>Ramazzottius</taxon>
    </lineage>
</organism>
<dbReference type="GO" id="GO:0050152">
    <property type="term" value="F:omega-amidase activity"/>
    <property type="evidence" value="ECO:0007669"/>
    <property type="project" value="UniProtKB-EC"/>
</dbReference>
<comment type="catalytic activity">
    <reaction evidence="3">
        <text>2-oxoglutaramate + H2O = 2-oxoglutarate + NH4(+)</text>
        <dbReference type="Rhea" id="RHEA:32963"/>
        <dbReference type="ChEBI" id="CHEBI:15377"/>
        <dbReference type="ChEBI" id="CHEBI:16769"/>
        <dbReference type="ChEBI" id="CHEBI:16810"/>
        <dbReference type="ChEBI" id="CHEBI:28938"/>
        <dbReference type="EC" id="3.5.1.3"/>
    </reaction>
    <physiologicalReaction direction="left-to-right" evidence="3">
        <dbReference type="Rhea" id="RHEA:32964"/>
    </physiologicalReaction>
</comment>
<dbReference type="CDD" id="cd07572">
    <property type="entry name" value="nit"/>
    <property type="match status" value="1"/>
</dbReference>
<dbReference type="Gene3D" id="3.60.110.10">
    <property type="entry name" value="Carbon-nitrogen hydrolase"/>
    <property type="match status" value="1"/>
</dbReference>
<dbReference type="EMBL" id="BDGG01000012">
    <property type="protein sequence ID" value="GAV05686.1"/>
    <property type="molecule type" value="Genomic_DNA"/>
</dbReference>
<dbReference type="GO" id="GO:0005739">
    <property type="term" value="C:mitochondrion"/>
    <property type="evidence" value="ECO:0007669"/>
    <property type="project" value="TreeGrafter"/>
</dbReference>
<keyword evidence="2" id="KW-0378">Hydrolase</keyword>
<protein>
    <recommendedName>
        <fullName evidence="4">omega-amidase</fullName>
        <ecNumber evidence="4">3.5.1.3</ecNumber>
    </recommendedName>
    <alternativeName>
        <fullName evidence="5">Nitrilase homolog 2</fullName>
    </alternativeName>
</protein>
<evidence type="ECO:0000313" key="8">
    <source>
        <dbReference type="EMBL" id="GAV05686.1"/>
    </source>
</evidence>
<gene>
    <name evidence="8" type="primary">RvY_15779-1</name>
    <name evidence="8" type="synonym">RvY_15779.1</name>
    <name evidence="8" type="ORF">RvY_15779</name>
</gene>
<comment type="similarity">
    <text evidence="1">Belongs to the carbon-nitrogen hydrolase superfamily. NIT1/NIT2 family.</text>
</comment>
<keyword evidence="9" id="KW-1185">Reference proteome</keyword>
<evidence type="ECO:0000256" key="3">
    <source>
        <dbReference type="ARBA" id="ARBA00036637"/>
    </source>
</evidence>